<organism evidence="2 3">
    <name type="scientific">Micromonospora humi</name>
    <dbReference type="NCBI Taxonomy" id="745366"/>
    <lineage>
        <taxon>Bacteria</taxon>
        <taxon>Bacillati</taxon>
        <taxon>Actinomycetota</taxon>
        <taxon>Actinomycetes</taxon>
        <taxon>Micromonosporales</taxon>
        <taxon>Micromonosporaceae</taxon>
        <taxon>Micromonospora</taxon>
    </lineage>
</organism>
<feature type="compositionally biased region" description="Low complexity" evidence="1">
    <location>
        <begin position="68"/>
        <end position="93"/>
    </location>
</feature>
<evidence type="ECO:0000313" key="3">
    <source>
        <dbReference type="Proteomes" id="UP000199360"/>
    </source>
</evidence>
<feature type="compositionally biased region" description="Polar residues" evidence="1">
    <location>
        <begin position="274"/>
        <end position="295"/>
    </location>
</feature>
<dbReference type="EMBL" id="FMDM01000001">
    <property type="protein sequence ID" value="SCG33862.1"/>
    <property type="molecule type" value="Genomic_DNA"/>
</dbReference>
<keyword evidence="3" id="KW-1185">Reference proteome</keyword>
<feature type="compositionally biased region" description="Low complexity" evidence="1">
    <location>
        <begin position="42"/>
        <end position="56"/>
    </location>
</feature>
<feature type="region of interest" description="Disordered" evidence="1">
    <location>
        <begin position="1"/>
        <end position="104"/>
    </location>
</feature>
<dbReference type="AlphaFoldDB" id="A0A1C5GJD4"/>
<evidence type="ECO:0000256" key="1">
    <source>
        <dbReference type="SAM" id="MobiDB-lite"/>
    </source>
</evidence>
<gene>
    <name evidence="2" type="ORF">GA0070213_10147</name>
</gene>
<accession>A0A1C5GJD4</accession>
<dbReference type="Proteomes" id="UP000199360">
    <property type="component" value="Unassembled WGS sequence"/>
</dbReference>
<dbReference type="RefSeq" id="WP_091055295.1">
    <property type="nucleotide sequence ID" value="NZ_FMDM01000001.1"/>
</dbReference>
<evidence type="ECO:0000313" key="2">
    <source>
        <dbReference type="EMBL" id="SCG33862.1"/>
    </source>
</evidence>
<proteinExistence type="predicted"/>
<sequence>MSDPRYGYEPDPLDPTRRAQTFSTAPPPTQPTERHYSVPVNQYSQSAYASSSTATAPPQFTDSFNNGRRVSPPVPSRSSRQNSAAARNSAAASHQVDRLRRRSTFVATDPDRLVQTALDVGAVSTPEPVAPRRGSQVNPRNPNRPTESEARKGAQNAGFKGLTDFKNYMNTYLPPGSEFTANALNATAGLLEGWAARGTQIGASAVTALKSGVEFIDAAQKGDWTKAAVHAGNLSGMGLSIAGTAANVPQLSAAGAFVAAGSAVTNAAVDQRRSAIQQQSQNVDLESGQNRRQSNPAPAAGAAQQQAPARGR</sequence>
<name>A0A1C5GJD4_9ACTN</name>
<feature type="region of interest" description="Disordered" evidence="1">
    <location>
        <begin position="122"/>
        <end position="155"/>
    </location>
</feature>
<feature type="compositionally biased region" description="Polar residues" evidence="1">
    <location>
        <begin position="135"/>
        <end position="145"/>
    </location>
</feature>
<dbReference type="OrthoDB" id="9942838at2"/>
<protein>
    <submittedName>
        <fullName evidence="2">Uncharacterized protein</fullName>
    </submittedName>
</protein>
<feature type="region of interest" description="Disordered" evidence="1">
    <location>
        <begin position="272"/>
        <end position="312"/>
    </location>
</feature>
<dbReference type="STRING" id="745366.GA0070213_10147"/>
<reference evidence="3" key="1">
    <citation type="submission" date="2016-06" db="EMBL/GenBank/DDBJ databases">
        <authorList>
            <person name="Varghese N."/>
            <person name="Submissions Spin"/>
        </authorList>
    </citation>
    <scope>NUCLEOTIDE SEQUENCE [LARGE SCALE GENOMIC DNA]</scope>
    <source>
        <strain evidence="3">DSM 45647</strain>
    </source>
</reference>
<feature type="compositionally biased region" description="Low complexity" evidence="1">
    <location>
        <begin position="296"/>
        <end position="312"/>
    </location>
</feature>